<dbReference type="SUPFAM" id="SSF50969">
    <property type="entry name" value="YVTN repeat-like/Quinoprotein amine dehydrogenase"/>
    <property type="match status" value="1"/>
</dbReference>
<dbReference type="AlphaFoldDB" id="A0A8J3G6N5"/>
<name>A0A8J3G6N5_9BACT</name>
<dbReference type="Pfam" id="PF14339">
    <property type="entry name" value="DUF4394"/>
    <property type="match status" value="2"/>
</dbReference>
<feature type="domain" description="DUF4394" evidence="2">
    <location>
        <begin position="56"/>
        <end position="271"/>
    </location>
</feature>
<dbReference type="SUPFAM" id="SSF75011">
    <property type="entry name" value="3-carboxy-cis,cis-mucoante lactonizing enzyme"/>
    <property type="match status" value="1"/>
</dbReference>
<proteinExistence type="predicted"/>
<keyword evidence="1" id="KW-0732">Signal</keyword>
<reference evidence="3" key="1">
    <citation type="journal article" date="2014" name="Int. J. Syst. Evol. Microbiol.">
        <title>Complete genome sequence of Corynebacterium casei LMG S-19264T (=DSM 44701T), isolated from a smear-ripened cheese.</title>
        <authorList>
            <consortium name="US DOE Joint Genome Institute (JGI-PGF)"/>
            <person name="Walter F."/>
            <person name="Albersmeier A."/>
            <person name="Kalinowski J."/>
            <person name="Ruckert C."/>
        </authorList>
    </citation>
    <scope>NUCLEOTIDE SEQUENCE</scope>
    <source>
        <strain evidence="3">KCTC 23224</strain>
    </source>
</reference>
<evidence type="ECO:0000256" key="1">
    <source>
        <dbReference type="SAM" id="SignalP"/>
    </source>
</evidence>
<feature type="signal peptide" evidence="1">
    <location>
        <begin position="1"/>
        <end position="26"/>
    </location>
</feature>
<organism evidence="3 4">
    <name type="scientific">Mongoliitalea lutea</name>
    <dbReference type="NCBI Taxonomy" id="849756"/>
    <lineage>
        <taxon>Bacteria</taxon>
        <taxon>Pseudomonadati</taxon>
        <taxon>Bacteroidota</taxon>
        <taxon>Cytophagia</taxon>
        <taxon>Cytophagales</taxon>
        <taxon>Cyclobacteriaceae</taxon>
        <taxon>Mongoliitalea</taxon>
    </lineage>
</organism>
<sequence length="509" mass="53900">MKHINILVNKAWLVLVGLLIFSSCNDDQSESPVLDMPEMGQAPDVSFVGLTNDNRIATFNARSLNNPMDVRMISNLPDGEQIISIDFRPATGQLYALGSSSRLYHINELNGRATALGSGPFEPRLNGANASIDFNPTVDRIRLVTESGQNLRLHPELGTVVATDGQISGGNNPRIGAIGYTNSVAGATSTLLFDIDFQNDRLFVQDPPNDGGLRDIGPLGIDFQGVGNFDISPSNEFSLAVTFVDNESKLYTINLENGNATWVGTFNLPIIGLSFKTDPVVFATLTDNSLARINPSTGAMSTVAIGNLNTGETVTGIDFRPRNGALYGVTNQNRLITINTANGQVAQVGSALSPMIDGAAVGFDFNPLVDRIRLVTNTGQNLRLHPDLGTVVATDGMLNPNDPNVTGAAYTNNFDGTTSTLLYVVDSESNMLMVQDPPNDGVLVARGPLGIMIGDSNGFDIGGFTDNAYGIFTVGTTTGLYSINLSTGQATLVRQLSSAVTGMAVGLGF</sequence>
<keyword evidence="4" id="KW-1185">Reference proteome</keyword>
<protein>
    <recommendedName>
        <fullName evidence="2">DUF4394 domain-containing protein</fullName>
    </recommendedName>
</protein>
<feature type="chain" id="PRO_5035228951" description="DUF4394 domain-containing protein" evidence="1">
    <location>
        <begin position="27"/>
        <end position="509"/>
    </location>
</feature>
<dbReference type="InterPro" id="IPR025507">
    <property type="entry name" value="DUF4394"/>
</dbReference>
<dbReference type="InterPro" id="IPR011044">
    <property type="entry name" value="Quino_amine_DH_bsu"/>
</dbReference>
<evidence type="ECO:0000313" key="4">
    <source>
        <dbReference type="Proteomes" id="UP000642809"/>
    </source>
</evidence>
<dbReference type="PROSITE" id="PS51257">
    <property type="entry name" value="PROKAR_LIPOPROTEIN"/>
    <property type="match status" value="1"/>
</dbReference>
<gene>
    <name evidence="3" type="ORF">GCM10008106_28220</name>
</gene>
<reference evidence="3" key="2">
    <citation type="submission" date="2020-09" db="EMBL/GenBank/DDBJ databases">
        <authorList>
            <person name="Sun Q."/>
            <person name="Kim S."/>
        </authorList>
    </citation>
    <scope>NUCLEOTIDE SEQUENCE</scope>
    <source>
        <strain evidence="3">KCTC 23224</strain>
    </source>
</reference>
<dbReference type="EMBL" id="BMYF01000018">
    <property type="protein sequence ID" value="GHB45562.1"/>
    <property type="molecule type" value="Genomic_DNA"/>
</dbReference>
<feature type="domain" description="DUF4394" evidence="2">
    <location>
        <begin position="299"/>
        <end position="504"/>
    </location>
</feature>
<comment type="caution">
    <text evidence="3">The sequence shown here is derived from an EMBL/GenBank/DDBJ whole genome shotgun (WGS) entry which is preliminary data.</text>
</comment>
<dbReference type="Proteomes" id="UP000642809">
    <property type="component" value="Unassembled WGS sequence"/>
</dbReference>
<evidence type="ECO:0000259" key="2">
    <source>
        <dbReference type="Pfam" id="PF14339"/>
    </source>
</evidence>
<evidence type="ECO:0000313" key="3">
    <source>
        <dbReference type="EMBL" id="GHB45562.1"/>
    </source>
</evidence>
<dbReference type="RefSeq" id="WP_189583922.1">
    <property type="nucleotide sequence ID" value="NZ_BMYF01000018.1"/>
</dbReference>
<accession>A0A8J3G6N5</accession>